<dbReference type="InterPro" id="IPR035965">
    <property type="entry name" value="PAS-like_dom_sf"/>
</dbReference>
<dbReference type="InterPro" id="IPR052163">
    <property type="entry name" value="DGC-Regulatory_Protein"/>
</dbReference>
<dbReference type="Gene3D" id="3.30.450.20">
    <property type="entry name" value="PAS domain"/>
    <property type="match status" value="1"/>
</dbReference>
<dbReference type="InterPro" id="IPR000700">
    <property type="entry name" value="PAS-assoc_C"/>
</dbReference>
<dbReference type="Pfam" id="PF00990">
    <property type="entry name" value="GGDEF"/>
    <property type="match status" value="1"/>
</dbReference>
<accession>M1X524</accession>
<evidence type="ECO:0000313" key="3">
    <source>
        <dbReference type="EMBL" id="CCH67031.1"/>
    </source>
</evidence>
<dbReference type="FunFam" id="3.30.70.270:FF:000001">
    <property type="entry name" value="Diguanylate cyclase domain protein"/>
    <property type="match status" value="1"/>
</dbReference>
<dbReference type="SMART" id="SM00267">
    <property type="entry name" value="GGDEF"/>
    <property type="match status" value="1"/>
</dbReference>
<evidence type="ECO:0000313" key="4">
    <source>
        <dbReference type="Proteomes" id="UP000053051"/>
    </source>
</evidence>
<dbReference type="SUPFAM" id="SSF55073">
    <property type="entry name" value="Nucleotide cyclase"/>
    <property type="match status" value="1"/>
</dbReference>
<protein>
    <submittedName>
        <fullName evidence="3">Putative diguanylate cyclase (GGDEF domain) with PAS/PAC sensor and Response Regulator Receiver modulation</fullName>
    </submittedName>
</protein>
<dbReference type="STRING" id="1165094.RINTHH_8760"/>
<reference evidence="4" key="2">
    <citation type="submission" date="2016-01" db="EMBL/GenBank/DDBJ databases">
        <title>Diatom-associated endosymboitic cyanobacterium lacks core nitrogen metabolism enzymes.</title>
        <authorList>
            <person name="Hilton J.A."/>
            <person name="Foster R.A."/>
            <person name="Tripp H.J."/>
            <person name="Carter B.J."/>
            <person name="Zehr J.P."/>
            <person name="Villareal T.A."/>
        </authorList>
    </citation>
    <scope>NUCLEOTIDE SEQUENCE [LARGE SCALE GENOMIC DNA]</scope>
    <source>
        <strain evidence="4">HH01</strain>
    </source>
</reference>
<dbReference type="InterPro" id="IPR000014">
    <property type="entry name" value="PAS"/>
</dbReference>
<dbReference type="SMART" id="SM00086">
    <property type="entry name" value="PAC"/>
    <property type="match status" value="1"/>
</dbReference>
<dbReference type="NCBIfam" id="TIGR00229">
    <property type="entry name" value="sensory_box"/>
    <property type="match status" value="1"/>
</dbReference>
<dbReference type="PROSITE" id="PS50887">
    <property type="entry name" value="GGDEF"/>
    <property type="match status" value="1"/>
</dbReference>
<dbReference type="CDD" id="cd01949">
    <property type="entry name" value="GGDEF"/>
    <property type="match status" value="1"/>
</dbReference>
<feature type="domain" description="GGDEF" evidence="2">
    <location>
        <begin position="137"/>
        <end position="270"/>
    </location>
</feature>
<dbReference type="InterPro" id="IPR043128">
    <property type="entry name" value="Rev_trsase/Diguanyl_cyclase"/>
</dbReference>
<evidence type="ECO:0000259" key="2">
    <source>
        <dbReference type="PROSITE" id="PS50887"/>
    </source>
</evidence>
<sequence length="274" mass="30719">MNPMAEALTGWHESEALAVSIERVLEIIDSHTGRKIDYLFQQVIVTGEVVTLPDTCILITKSGKQIPIGDSIAPICDDHGNINGAIIIFQDISERKKIESQLLRHAFYDSLTSLPNRVLFQDVLQQVFERSKQQKDYQFAVLFIDLDGFKGINDKFGHRIGDEFLAVAAQRLESCLRNEDTIARLGGDEFAILLEDIINITSATQVAQRIHKTLESPLNINGHEIFTTASIGISISNHEYEEAGLLLRDADIAMYHAKDKGKANYVIFHERLIS</sequence>
<organism evidence="3 4">
    <name type="scientific">Richelia intracellularis HH01</name>
    <dbReference type="NCBI Taxonomy" id="1165094"/>
    <lineage>
        <taxon>Bacteria</taxon>
        <taxon>Bacillati</taxon>
        <taxon>Cyanobacteriota</taxon>
        <taxon>Cyanophyceae</taxon>
        <taxon>Nostocales</taxon>
        <taxon>Nostocaceae</taxon>
        <taxon>Richelia</taxon>
    </lineage>
</organism>
<dbReference type="Gene3D" id="3.30.70.270">
    <property type="match status" value="1"/>
</dbReference>
<dbReference type="PROSITE" id="PS50113">
    <property type="entry name" value="PAC"/>
    <property type="match status" value="1"/>
</dbReference>
<dbReference type="AlphaFoldDB" id="M1X524"/>
<dbReference type="SUPFAM" id="SSF55785">
    <property type="entry name" value="PYP-like sensor domain (PAS domain)"/>
    <property type="match status" value="1"/>
</dbReference>
<dbReference type="InterPro" id="IPR000160">
    <property type="entry name" value="GGDEF_dom"/>
</dbReference>
<dbReference type="Proteomes" id="UP000053051">
    <property type="component" value="Unassembled WGS sequence"/>
</dbReference>
<gene>
    <name evidence="3" type="ORF">RINTHH_8760</name>
</gene>
<comment type="caution">
    <text evidence="3">The sequence shown here is derived from an EMBL/GenBank/DDBJ whole genome shotgun (WGS) entry which is preliminary data.</text>
</comment>
<dbReference type="PANTHER" id="PTHR46663:SF3">
    <property type="entry name" value="SLL0267 PROTEIN"/>
    <property type="match status" value="1"/>
</dbReference>
<proteinExistence type="predicted"/>
<dbReference type="NCBIfam" id="TIGR00254">
    <property type="entry name" value="GGDEF"/>
    <property type="match status" value="1"/>
</dbReference>
<dbReference type="Pfam" id="PF13426">
    <property type="entry name" value="PAS_9"/>
    <property type="match status" value="1"/>
</dbReference>
<dbReference type="PANTHER" id="PTHR46663">
    <property type="entry name" value="DIGUANYLATE CYCLASE DGCT-RELATED"/>
    <property type="match status" value="1"/>
</dbReference>
<evidence type="ECO:0000259" key="1">
    <source>
        <dbReference type="PROSITE" id="PS50113"/>
    </source>
</evidence>
<feature type="domain" description="PAC" evidence="1">
    <location>
        <begin position="52"/>
        <end position="104"/>
    </location>
</feature>
<dbReference type="InterPro" id="IPR001610">
    <property type="entry name" value="PAC"/>
</dbReference>
<dbReference type="CDD" id="cd00130">
    <property type="entry name" value="PAS"/>
    <property type="match status" value="1"/>
</dbReference>
<name>M1X524_9NOST</name>
<dbReference type="InterPro" id="IPR029787">
    <property type="entry name" value="Nucleotide_cyclase"/>
</dbReference>
<dbReference type="EMBL" id="CAIY01000031">
    <property type="protein sequence ID" value="CCH67031.1"/>
    <property type="molecule type" value="Genomic_DNA"/>
</dbReference>
<reference evidence="3 4" key="1">
    <citation type="submission" date="2012-05" db="EMBL/GenBank/DDBJ databases">
        <authorList>
            <person name="Hilton J."/>
        </authorList>
    </citation>
    <scope>NUCLEOTIDE SEQUENCE [LARGE SCALE GENOMIC DNA]</scope>
    <source>
        <strain evidence="3 4">HH01</strain>
    </source>
</reference>
<keyword evidence="4" id="KW-1185">Reference proteome</keyword>